<dbReference type="PRINTS" id="PR00405">
    <property type="entry name" value="REVINTRACTNG"/>
</dbReference>
<dbReference type="Gene3D" id="2.30.29.30">
    <property type="entry name" value="Pleckstrin-homology domain (PH domain)/Phosphotyrosine-binding domain (PTB)"/>
    <property type="match status" value="1"/>
</dbReference>
<feature type="region of interest" description="Disordered" evidence="6">
    <location>
        <begin position="248"/>
        <end position="269"/>
    </location>
</feature>
<dbReference type="GO" id="GO:0005096">
    <property type="term" value="F:GTPase activator activity"/>
    <property type="evidence" value="ECO:0007669"/>
    <property type="project" value="UniProtKB-KW"/>
</dbReference>
<feature type="region of interest" description="Disordered" evidence="6">
    <location>
        <begin position="634"/>
        <end position="664"/>
    </location>
</feature>
<dbReference type="SUPFAM" id="SSF103657">
    <property type="entry name" value="BAR/IMD domain-like"/>
    <property type="match status" value="1"/>
</dbReference>
<dbReference type="SUPFAM" id="SSF57863">
    <property type="entry name" value="ArfGap/RecO-like zinc finger"/>
    <property type="match status" value="1"/>
</dbReference>
<evidence type="ECO:0000256" key="4">
    <source>
        <dbReference type="ARBA" id="ARBA00022833"/>
    </source>
</evidence>
<feature type="domain" description="Arf-GAP" evidence="8">
    <location>
        <begin position="543"/>
        <end position="688"/>
    </location>
</feature>
<dbReference type="SMART" id="SM00105">
    <property type="entry name" value="ArfGap"/>
    <property type="match status" value="1"/>
</dbReference>
<evidence type="ECO:0000256" key="1">
    <source>
        <dbReference type="ARBA" id="ARBA00022468"/>
    </source>
</evidence>
<reference evidence="9 10" key="1">
    <citation type="submission" date="2023-03" db="EMBL/GenBank/DDBJ databases">
        <title>Genome sequence of Lichtheimia ornata CBS 291.66.</title>
        <authorList>
            <person name="Mohabir J.T."/>
            <person name="Shea T.P."/>
            <person name="Kurbessoian T."/>
            <person name="Berby B."/>
            <person name="Fontaine J."/>
            <person name="Livny J."/>
            <person name="Gnirke A."/>
            <person name="Stajich J.E."/>
            <person name="Cuomo C.A."/>
        </authorList>
    </citation>
    <scope>NUCLEOTIDE SEQUENCE [LARGE SCALE GENOMIC DNA]</scope>
    <source>
        <strain evidence="9">CBS 291.66</strain>
    </source>
</reference>
<organism evidence="9 10">
    <name type="scientific">Lichtheimia ornata</name>
    <dbReference type="NCBI Taxonomy" id="688661"/>
    <lineage>
        <taxon>Eukaryota</taxon>
        <taxon>Fungi</taxon>
        <taxon>Fungi incertae sedis</taxon>
        <taxon>Mucoromycota</taxon>
        <taxon>Mucoromycotina</taxon>
        <taxon>Mucoromycetes</taxon>
        <taxon>Mucorales</taxon>
        <taxon>Lichtheimiaceae</taxon>
        <taxon>Lichtheimia</taxon>
    </lineage>
</organism>
<dbReference type="PROSITE" id="PS50003">
    <property type="entry name" value="PH_DOMAIN"/>
    <property type="match status" value="1"/>
</dbReference>
<feature type="compositionally biased region" description="Basic and acidic residues" evidence="6">
    <location>
        <begin position="847"/>
        <end position="856"/>
    </location>
</feature>
<keyword evidence="10" id="KW-1185">Reference proteome</keyword>
<feature type="region of interest" description="Disordered" evidence="6">
    <location>
        <begin position="828"/>
        <end position="856"/>
    </location>
</feature>
<dbReference type="Proteomes" id="UP001234581">
    <property type="component" value="Unassembled WGS sequence"/>
</dbReference>
<dbReference type="InterPro" id="IPR037278">
    <property type="entry name" value="ARFGAP/RecO"/>
</dbReference>
<dbReference type="Pfam" id="PF16746">
    <property type="entry name" value="BAR_3"/>
    <property type="match status" value="1"/>
</dbReference>
<dbReference type="InterPro" id="IPR001164">
    <property type="entry name" value="ArfGAP_dom"/>
</dbReference>
<proteinExistence type="predicted"/>
<keyword evidence="2" id="KW-0479">Metal-binding</keyword>
<feature type="compositionally biased region" description="Low complexity" evidence="6">
    <location>
        <begin position="634"/>
        <end position="646"/>
    </location>
</feature>
<dbReference type="FunFam" id="2.30.29.30:FF:000252">
    <property type="entry name" value="ARF GTPase activator (Csx2)"/>
    <property type="match status" value="1"/>
</dbReference>
<gene>
    <name evidence="9" type="ORF">O0I10_008366</name>
</gene>
<dbReference type="Pfam" id="PF00169">
    <property type="entry name" value="PH"/>
    <property type="match status" value="1"/>
</dbReference>
<evidence type="ECO:0008006" key="11">
    <source>
        <dbReference type="Google" id="ProtNLM"/>
    </source>
</evidence>
<evidence type="ECO:0000256" key="6">
    <source>
        <dbReference type="SAM" id="MobiDB-lite"/>
    </source>
</evidence>
<evidence type="ECO:0000313" key="9">
    <source>
        <dbReference type="EMBL" id="KAJ8655926.1"/>
    </source>
</evidence>
<dbReference type="InterPro" id="IPR004148">
    <property type="entry name" value="BAR_dom"/>
</dbReference>
<sequence>MSDPAPSIKSSESATMDLEDGPLFRATITQLEGRTGALKANVKRILKAAMASLEAKRALLQADTEFVSVLRDISSVEPLFTHYLNDSWPKMHEQWERLEHSMQSLLLDPLEKLYQMDIKTAEHHRRQFEEESKEYYTNLGKYLKTKTEQDDGIQQKKKQHFDLVRFDYHSFLMDLHGGKKNQELLYHLFSYQQKQYAFYQTMAESLEPYKVGLDQLASIMADASREQNQVYKERHEKRKILEGKLDEQPCQQRTSLDHHQQQQLPQVAQSPPSLLVMESDLDPTTAHDQHPPIEDKFRGIRDLQQQDRELISGSGRRKEGFLFATSKPSKHSAFDKASGAAANWHKYWCVLSGGQLHEYSNWKGQLQTHIDPINLRFATAREARNTERRFCFEVITNQFRRVYQATSHEEMQSWIATINNAIESLLNGMGSSVDLSKPAMAAAAAAAAGGGADDNGTLSSKRNRNHARSLSGALRNGLKRQSGDSLGIAAQDFLSSSIDNTSSNEQQHQHQRFRWSTLSFGKSPSLHQQPFNNYTVTDATPNTELLCKLKQDPSNGYCADCGDPNPEWCSLNLGILLCIECSGIHRSLGTHISKVRSLTLDSASYTPDIVSLLRALGNGRSNAIWESSLSATTSATTTTTTTDSSTIEGNAAAGSTSPKPDDTRNTKLKYIQAKYVERAFVQHTSDDPQALLFDAIDKDDIPAAMHAIALGADVNACRTDEKNVIRIPVGAASDDDDEQQQWEKSLSLGTAEYIVRYPIHFALLHGRVALDHDDREHLFPMAEMLLQNGADTGLVDPATGYSISELVGIGDLVEDEAITYLNTKNAARGQSPIARSSMPPPPRRRHESNDSDKLIV</sequence>
<dbReference type="AlphaFoldDB" id="A0AAD7XX06"/>
<dbReference type="GO" id="GO:0005737">
    <property type="term" value="C:cytoplasm"/>
    <property type="evidence" value="ECO:0007669"/>
    <property type="project" value="InterPro"/>
</dbReference>
<dbReference type="InterPro" id="IPR001849">
    <property type="entry name" value="PH_domain"/>
</dbReference>
<keyword evidence="4" id="KW-0862">Zinc</keyword>
<dbReference type="EMBL" id="JARTCD010000044">
    <property type="protein sequence ID" value="KAJ8655926.1"/>
    <property type="molecule type" value="Genomic_DNA"/>
</dbReference>
<evidence type="ECO:0000256" key="2">
    <source>
        <dbReference type="ARBA" id="ARBA00022723"/>
    </source>
</evidence>
<dbReference type="PANTHER" id="PTHR23180:SF160">
    <property type="entry name" value="ADP-RIBOSYLATION FACTOR GTPASE-ACTIVATING PROTEIN EFFECTOR PROTEIN 1"/>
    <property type="match status" value="1"/>
</dbReference>
<accession>A0AAD7XX06</accession>
<feature type="domain" description="PH" evidence="7">
    <location>
        <begin position="315"/>
        <end position="423"/>
    </location>
</feature>
<dbReference type="Gene3D" id="1.20.1270.60">
    <property type="entry name" value="Arfaptin homology (AH) domain/BAR domain"/>
    <property type="match status" value="1"/>
</dbReference>
<evidence type="ECO:0000259" key="7">
    <source>
        <dbReference type="PROSITE" id="PS50003"/>
    </source>
</evidence>
<dbReference type="SUPFAM" id="SSF50729">
    <property type="entry name" value="PH domain-like"/>
    <property type="match status" value="1"/>
</dbReference>
<dbReference type="InterPro" id="IPR045258">
    <property type="entry name" value="ACAP1/2/3-like"/>
</dbReference>
<dbReference type="RefSeq" id="XP_058340839.1">
    <property type="nucleotide sequence ID" value="XM_058488369.1"/>
</dbReference>
<dbReference type="GeneID" id="83215773"/>
<dbReference type="SMART" id="SM00233">
    <property type="entry name" value="PH"/>
    <property type="match status" value="1"/>
</dbReference>
<evidence type="ECO:0000259" key="8">
    <source>
        <dbReference type="PROSITE" id="PS50115"/>
    </source>
</evidence>
<dbReference type="GO" id="GO:0008270">
    <property type="term" value="F:zinc ion binding"/>
    <property type="evidence" value="ECO:0007669"/>
    <property type="project" value="UniProtKB-KW"/>
</dbReference>
<dbReference type="Pfam" id="PF01412">
    <property type="entry name" value="ArfGap"/>
    <property type="match status" value="1"/>
</dbReference>
<dbReference type="FunFam" id="1.10.220.150:FF:000009">
    <property type="entry name" value="stromal membrane-associated protein 1 isoform X1"/>
    <property type="match status" value="1"/>
</dbReference>
<dbReference type="PROSITE" id="PS50115">
    <property type="entry name" value="ARFGAP"/>
    <property type="match status" value="1"/>
</dbReference>
<evidence type="ECO:0000313" key="10">
    <source>
        <dbReference type="Proteomes" id="UP001234581"/>
    </source>
</evidence>
<dbReference type="PANTHER" id="PTHR23180">
    <property type="entry name" value="CENTAURIN/ARF"/>
    <property type="match status" value="1"/>
</dbReference>
<protein>
    <recommendedName>
        <fullName evidence="11">ArfGap-domain-containing protein</fullName>
    </recommendedName>
</protein>
<comment type="caution">
    <text evidence="9">The sequence shown here is derived from an EMBL/GenBank/DDBJ whole genome shotgun (WGS) entry which is preliminary data.</text>
</comment>
<evidence type="ECO:0000256" key="5">
    <source>
        <dbReference type="PROSITE-ProRule" id="PRU00288"/>
    </source>
</evidence>
<dbReference type="InterPro" id="IPR027267">
    <property type="entry name" value="AH/BAR_dom_sf"/>
</dbReference>
<evidence type="ECO:0000256" key="3">
    <source>
        <dbReference type="ARBA" id="ARBA00022771"/>
    </source>
</evidence>
<name>A0AAD7XX06_9FUNG</name>
<dbReference type="CDD" id="cd08204">
    <property type="entry name" value="ArfGap"/>
    <property type="match status" value="1"/>
</dbReference>
<dbReference type="Gene3D" id="1.10.220.150">
    <property type="entry name" value="Arf GTPase activating protein"/>
    <property type="match status" value="1"/>
</dbReference>
<dbReference type="InterPro" id="IPR011993">
    <property type="entry name" value="PH-like_dom_sf"/>
</dbReference>
<dbReference type="InterPro" id="IPR038508">
    <property type="entry name" value="ArfGAP_dom_sf"/>
</dbReference>
<keyword evidence="1" id="KW-0343">GTPase activation</keyword>
<keyword evidence="3 5" id="KW-0863">Zinc-finger</keyword>